<dbReference type="AlphaFoldDB" id="Q5L2M0"/>
<dbReference type="HOGENOM" id="CLU_177744_0_0_9"/>
<dbReference type="Proteomes" id="UP000001172">
    <property type="component" value="Chromosome"/>
</dbReference>
<dbReference type="EMBL" id="BA000043">
    <property type="protein sequence ID" value="BAD74810.1"/>
    <property type="molecule type" value="Genomic_DNA"/>
</dbReference>
<evidence type="ECO:0000313" key="3">
    <source>
        <dbReference type="Proteomes" id="UP000001172"/>
    </source>
</evidence>
<dbReference type="RefSeq" id="WP_011230029.1">
    <property type="nucleotide sequence ID" value="NC_006510.1"/>
</dbReference>
<feature type="region of interest" description="Disordered" evidence="1">
    <location>
        <begin position="50"/>
        <end position="81"/>
    </location>
</feature>
<name>Q5L2M0_GEOKA</name>
<protein>
    <submittedName>
        <fullName evidence="2">Uncharacterized protein</fullName>
    </submittedName>
</protein>
<sequence length="81" mass="9929">MAIVTNAEEKFKIVIENLPSDYSETDFIEKFKELYPKDWNKILRRYEEHERRARKQKKRSHPMPNPEKYLLNISHKIRGKK</sequence>
<reference evidence="2 3" key="1">
    <citation type="journal article" date="2004" name="Nucleic Acids Res.">
        <title>Thermoadaptation trait revealed by the genome sequence of thermophilic Geobacillus kaustophilus.</title>
        <authorList>
            <person name="Takami H."/>
            <person name="Takaki Y."/>
            <person name="Chee G.J."/>
            <person name="Nishi S."/>
            <person name="Shimamura S."/>
            <person name="Suzuki H."/>
            <person name="Matsui S."/>
            <person name="Uchiyama I."/>
        </authorList>
    </citation>
    <scope>NUCLEOTIDE SEQUENCE [LARGE SCALE GENOMIC DNA]</scope>
    <source>
        <strain evidence="2 3">HTA426</strain>
    </source>
</reference>
<evidence type="ECO:0000313" key="2">
    <source>
        <dbReference type="EMBL" id="BAD74810.1"/>
    </source>
</evidence>
<feature type="compositionally biased region" description="Basic residues" evidence="1">
    <location>
        <begin position="52"/>
        <end position="61"/>
    </location>
</feature>
<organism evidence="2 3">
    <name type="scientific">Geobacillus kaustophilus (strain HTA426)</name>
    <dbReference type="NCBI Taxonomy" id="235909"/>
    <lineage>
        <taxon>Bacteria</taxon>
        <taxon>Bacillati</taxon>
        <taxon>Bacillota</taxon>
        <taxon>Bacilli</taxon>
        <taxon>Bacillales</taxon>
        <taxon>Anoxybacillaceae</taxon>
        <taxon>Geobacillus</taxon>
        <taxon>Geobacillus thermoleovorans group</taxon>
    </lineage>
</organism>
<dbReference type="eggNOG" id="ENOG502ZSED">
    <property type="taxonomic scope" value="Bacteria"/>
</dbReference>
<proteinExistence type="predicted"/>
<dbReference type="KEGG" id="gka:GK0525"/>
<gene>
    <name evidence="2" type="ordered locus">GK0525</name>
</gene>
<keyword evidence="3" id="KW-1185">Reference proteome</keyword>
<evidence type="ECO:0000256" key="1">
    <source>
        <dbReference type="SAM" id="MobiDB-lite"/>
    </source>
</evidence>
<accession>Q5L2M0</accession>